<gene>
    <name evidence="2" type="ORF">S03H2_39182</name>
</gene>
<organism evidence="2">
    <name type="scientific">marine sediment metagenome</name>
    <dbReference type="NCBI Taxonomy" id="412755"/>
    <lineage>
        <taxon>unclassified sequences</taxon>
        <taxon>metagenomes</taxon>
        <taxon>ecological metagenomes</taxon>
    </lineage>
</organism>
<feature type="non-terminal residue" evidence="2">
    <location>
        <position position="1"/>
    </location>
</feature>
<protein>
    <submittedName>
        <fullName evidence="2">Uncharacterized protein</fullName>
    </submittedName>
</protein>
<keyword evidence="1" id="KW-0812">Transmembrane</keyword>
<name>X1H1X6_9ZZZZ</name>
<sequence>SSFNLIVFYILPVLIPICIVLIYKNKDIKQKLLRR</sequence>
<reference evidence="2" key="1">
    <citation type="journal article" date="2014" name="Front. Microbiol.">
        <title>High frequency of phylogenetically diverse reductive dehalogenase-homologous genes in deep subseafloor sedimentary metagenomes.</title>
        <authorList>
            <person name="Kawai M."/>
            <person name="Futagami T."/>
            <person name="Toyoda A."/>
            <person name="Takaki Y."/>
            <person name="Nishi S."/>
            <person name="Hori S."/>
            <person name="Arai W."/>
            <person name="Tsubouchi T."/>
            <person name="Morono Y."/>
            <person name="Uchiyama I."/>
            <person name="Ito T."/>
            <person name="Fujiyama A."/>
            <person name="Inagaki F."/>
            <person name="Takami H."/>
        </authorList>
    </citation>
    <scope>NUCLEOTIDE SEQUENCE</scope>
    <source>
        <strain evidence="2">Expedition CK06-06</strain>
    </source>
</reference>
<keyword evidence="1" id="KW-0472">Membrane</keyword>
<keyword evidence="1" id="KW-1133">Transmembrane helix</keyword>
<evidence type="ECO:0000256" key="1">
    <source>
        <dbReference type="SAM" id="Phobius"/>
    </source>
</evidence>
<feature type="transmembrane region" description="Helical" evidence="1">
    <location>
        <begin position="6"/>
        <end position="25"/>
    </location>
</feature>
<dbReference type="AlphaFoldDB" id="X1H1X6"/>
<comment type="caution">
    <text evidence="2">The sequence shown here is derived from an EMBL/GenBank/DDBJ whole genome shotgun (WGS) entry which is preliminary data.</text>
</comment>
<evidence type="ECO:0000313" key="2">
    <source>
        <dbReference type="EMBL" id="GAH47869.1"/>
    </source>
</evidence>
<accession>X1H1X6</accession>
<proteinExistence type="predicted"/>
<dbReference type="EMBL" id="BARU01024204">
    <property type="protein sequence ID" value="GAH47869.1"/>
    <property type="molecule type" value="Genomic_DNA"/>
</dbReference>